<sequence length="242" mass="26899">MSRLLILLWAGIFVMGCQSTKNQPSDQDLQLAQTALTNGHPDNALEIYKQKLKQNPNDAQLLFWAGNACNQAARYDEALHYLTKGSALTPSSEFDRELGRAHLAIGNVQLAESKLFDAVEVNKMDDVALNSLGVAYSLQKDYSKARDAFKSAINIRPDSMEYRNNLALGWLLDGRPEQSIQILYPIYSRGEATSKMRLNLALSYASNGKLDAAKTIASAELSRSELESTLFYYQTLAKQGIR</sequence>
<dbReference type="EMBL" id="CP045351">
    <property type="protein sequence ID" value="QFT28498.1"/>
    <property type="molecule type" value="Genomic_DNA"/>
</dbReference>
<keyword evidence="2 3" id="KW-0802">TPR repeat</keyword>
<dbReference type="Proteomes" id="UP000326936">
    <property type="component" value="Plasmid pTHAF100_a"/>
</dbReference>
<reference evidence="4 5" key="1">
    <citation type="submission" date="2019-10" db="EMBL/GenBank/DDBJ databases">
        <title>Complete genome sequence of Vibrio sp. strain THAF100, isolated from non-filtered water from the water column of tank 6 of a marine aquarium containing stony-coral fragments. Water maintained at 26 degree C.</title>
        <authorList>
            <person name="Ruckert C."/>
            <person name="Franco A."/>
            <person name="Kalinowski J."/>
            <person name="Glaeser S."/>
        </authorList>
    </citation>
    <scope>NUCLEOTIDE SEQUENCE [LARGE SCALE GENOMIC DNA]</scope>
    <source>
        <strain evidence="4 5">THAF100</strain>
        <plasmid evidence="5">pthaf100_a</plasmid>
    </source>
</reference>
<dbReference type="RefSeq" id="WP_152432487.1">
    <property type="nucleotide sequence ID" value="NZ_CBCSDK010000009.1"/>
</dbReference>
<dbReference type="SUPFAM" id="SSF81901">
    <property type="entry name" value="HCP-like"/>
    <property type="match status" value="1"/>
</dbReference>
<name>A0A5P9CQI2_9VIBR</name>
<dbReference type="OrthoDB" id="6399372at2"/>
<keyword evidence="1" id="KW-0677">Repeat</keyword>
<dbReference type="AlphaFoldDB" id="A0A5P9CQI2"/>
<gene>
    <name evidence="4" type="ORF">FIV01_19050</name>
</gene>
<keyword evidence="5" id="KW-1185">Reference proteome</keyword>
<dbReference type="Pfam" id="PF00515">
    <property type="entry name" value="TPR_1"/>
    <property type="match status" value="1"/>
</dbReference>
<feature type="repeat" description="TPR" evidence="3">
    <location>
        <begin position="126"/>
        <end position="159"/>
    </location>
</feature>
<evidence type="ECO:0000313" key="4">
    <source>
        <dbReference type="EMBL" id="QFT28498.1"/>
    </source>
</evidence>
<accession>A0A5P9CQI2</accession>
<dbReference type="InterPro" id="IPR011990">
    <property type="entry name" value="TPR-like_helical_dom_sf"/>
</dbReference>
<evidence type="ECO:0000256" key="2">
    <source>
        <dbReference type="ARBA" id="ARBA00022803"/>
    </source>
</evidence>
<evidence type="ECO:0000313" key="5">
    <source>
        <dbReference type="Proteomes" id="UP000326936"/>
    </source>
</evidence>
<organism evidence="4 5">
    <name type="scientific">Vibrio aquimaris</name>
    <dbReference type="NCBI Taxonomy" id="2587862"/>
    <lineage>
        <taxon>Bacteria</taxon>
        <taxon>Pseudomonadati</taxon>
        <taxon>Pseudomonadota</taxon>
        <taxon>Gammaproteobacteria</taxon>
        <taxon>Vibrionales</taxon>
        <taxon>Vibrionaceae</taxon>
        <taxon>Vibrio</taxon>
    </lineage>
</organism>
<proteinExistence type="predicted"/>
<dbReference type="PANTHER" id="PTHR16193">
    <property type="entry name" value="TETRATRICOPEPTIDE REPEAT PROTEIN 27"/>
    <property type="match status" value="1"/>
</dbReference>
<dbReference type="KEGG" id="vaq:FIV01_19050"/>
<evidence type="ECO:0000256" key="3">
    <source>
        <dbReference type="PROSITE-ProRule" id="PRU00339"/>
    </source>
</evidence>
<keyword evidence="4" id="KW-0614">Plasmid</keyword>
<dbReference type="Gene3D" id="1.25.40.10">
    <property type="entry name" value="Tetratricopeptide repeat domain"/>
    <property type="match status" value="2"/>
</dbReference>
<dbReference type="InterPro" id="IPR044244">
    <property type="entry name" value="TTC27/Emw1"/>
</dbReference>
<dbReference type="PROSITE" id="PS50005">
    <property type="entry name" value="TPR"/>
    <property type="match status" value="1"/>
</dbReference>
<dbReference type="SMART" id="SM00028">
    <property type="entry name" value="TPR"/>
    <property type="match status" value="3"/>
</dbReference>
<dbReference type="InterPro" id="IPR019734">
    <property type="entry name" value="TPR_rpt"/>
</dbReference>
<dbReference type="PANTHER" id="PTHR16193:SF0">
    <property type="entry name" value="TETRATRICOPEPTIDE REPEAT PROTEIN 27"/>
    <property type="match status" value="1"/>
</dbReference>
<geneLocation type="plasmid" evidence="5">
    <name>pthaf100_a</name>
</geneLocation>
<evidence type="ECO:0000256" key="1">
    <source>
        <dbReference type="ARBA" id="ARBA00022737"/>
    </source>
</evidence>
<dbReference type="Pfam" id="PF13432">
    <property type="entry name" value="TPR_16"/>
    <property type="match status" value="1"/>
</dbReference>
<protein>
    <submittedName>
        <fullName evidence="4">Cellulose synthase subunit BcsC</fullName>
    </submittedName>
</protein>
<dbReference type="PROSITE" id="PS51257">
    <property type="entry name" value="PROKAR_LIPOPROTEIN"/>
    <property type="match status" value="1"/>
</dbReference>